<keyword evidence="5" id="KW-1185">Reference proteome</keyword>
<dbReference type="InterPro" id="IPR050473">
    <property type="entry name" value="A2M/Complement_sys"/>
</dbReference>
<name>A0AAN8G624_9TELE</name>
<reference evidence="4 5" key="1">
    <citation type="journal article" date="2023" name="Mol. Biol. Evol.">
        <title>Genomics of Secondarily Temperate Adaptation in the Only Non-Antarctic Icefish.</title>
        <authorList>
            <person name="Rivera-Colon A.G."/>
            <person name="Rayamajhi N."/>
            <person name="Minhas B.F."/>
            <person name="Madrigal G."/>
            <person name="Bilyk K.T."/>
            <person name="Yoon V."/>
            <person name="Hune M."/>
            <person name="Gregory S."/>
            <person name="Cheng C.H.C."/>
            <person name="Catchen J.M."/>
        </authorList>
    </citation>
    <scope>NUCLEOTIDE SEQUENCE [LARGE SCALE GENOMIC DNA]</scope>
    <source>
        <strain evidence="4">JC2023a</strain>
    </source>
</reference>
<dbReference type="EMBL" id="JAULUE010002068">
    <property type="protein sequence ID" value="KAK5875528.1"/>
    <property type="molecule type" value="Genomic_DNA"/>
</dbReference>
<dbReference type="InterPro" id="IPR041555">
    <property type="entry name" value="MG3"/>
</dbReference>
<organism evidence="4 5">
    <name type="scientific">Champsocephalus esox</name>
    <name type="common">pike icefish</name>
    <dbReference type="NCBI Taxonomy" id="159716"/>
    <lineage>
        <taxon>Eukaryota</taxon>
        <taxon>Metazoa</taxon>
        <taxon>Chordata</taxon>
        <taxon>Craniata</taxon>
        <taxon>Vertebrata</taxon>
        <taxon>Euteleostomi</taxon>
        <taxon>Actinopterygii</taxon>
        <taxon>Neopterygii</taxon>
        <taxon>Teleostei</taxon>
        <taxon>Neoteleostei</taxon>
        <taxon>Acanthomorphata</taxon>
        <taxon>Eupercaria</taxon>
        <taxon>Perciformes</taxon>
        <taxon>Notothenioidei</taxon>
        <taxon>Channichthyidae</taxon>
        <taxon>Champsocephalus</taxon>
    </lineage>
</organism>
<comment type="caution">
    <text evidence="4">The sequence shown here is derived from an EMBL/GenBank/DDBJ whole genome shotgun (WGS) entry which is preliminary data.</text>
</comment>
<evidence type="ECO:0000259" key="2">
    <source>
        <dbReference type="Pfam" id="PF17790"/>
    </source>
</evidence>
<dbReference type="PANTHER" id="PTHR11412">
    <property type="entry name" value="MACROGLOBULIN / COMPLEMENT"/>
    <property type="match status" value="1"/>
</dbReference>
<sequence length="197" mass="22345">MIPAGDFSKDPSIKQYVYLQAQFAGRLLEKVVMVSFQSGYIFIQTDKTLYTPNSRVHFRMFAVTPRMEPVERDDANQMEASIAIEFVTPDGIILALDPVSLKSGIHSGHYQLAEIVSIGQWKIRAKFHSSPQQGFSAEFEVKEYVLPSFEVKLNPTSSFFYVDDPELTVDIKASRGLMLSLQQYRGQQLSVEPRERA</sequence>
<dbReference type="InterPro" id="IPR041425">
    <property type="entry name" value="C3/4/5_MG1"/>
</dbReference>
<dbReference type="Gene3D" id="2.60.40.1940">
    <property type="match status" value="1"/>
</dbReference>
<protein>
    <submittedName>
        <fullName evidence="4">Uncharacterized protein</fullName>
    </submittedName>
</protein>
<dbReference type="GO" id="GO:0004866">
    <property type="term" value="F:endopeptidase inhibitor activity"/>
    <property type="evidence" value="ECO:0007669"/>
    <property type="project" value="InterPro"/>
</dbReference>
<dbReference type="Pfam" id="PF17790">
    <property type="entry name" value="MG1"/>
    <property type="match status" value="1"/>
</dbReference>
<feature type="domain" description="Complement C3/4/5 macroglobulin" evidence="2">
    <location>
        <begin position="2"/>
        <end position="35"/>
    </location>
</feature>
<dbReference type="Pfam" id="PF17791">
    <property type="entry name" value="MG3"/>
    <property type="match status" value="1"/>
</dbReference>
<feature type="domain" description="Macroglobulin" evidence="3">
    <location>
        <begin position="143"/>
        <end position="173"/>
    </location>
</feature>
<gene>
    <name evidence="4" type="ORF">CesoFtcFv8_026602</name>
</gene>
<evidence type="ECO:0000259" key="1">
    <source>
        <dbReference type="Pfam" id="PF01835"/>
    </source>
</evidence>
<dbReference type="Proteomes" id="UP001335648">
    <property type="component" value="Unassembled WGS sequence"/>
</dbReference>
<evidence type="ECO:0000259" key="3">
    <source>
        <dbReference type="Pfam" id="PF17791"/>
    </source>
</evidence>
<evidence type="ECO:0000313" key="5">
    <source>
        <dbReference type="Proteomes" id="UP001335648"/>
    </source>
</evidence>
<dbReference type="PANTHER" id="PTHR11412:SF81">
    <property type="entry name" value="COMPLEMENT C3"/>
    <property type="match status" value="1"/>
</dbReference>
<dbReference type="Gene3D" id="2.60.40.1930">
    <property type="match status" value="2"/>
</dbReference>
<feature type="domain" description="Macroglobulin" evidence="1">
    <location>
        <begin position="41"/>
        <end position="141"/>
    </location>
</feature>
<accession>A0AAN8G624</accession>
<dbReference type="Pfam" id="PF01835">
    <property type="entry name" value="MG2"/>
    <property type="match status" value="1"/>
</dbReference>
<dbReference type="AlphaFoldDB" id="A0AAN8G624"/>
<proteinExistence type="predicted"/>
<dbReference type="InterPro" id="IPR002890">
    <property type="entry name" value="MG2"/>
</dbReference>
<evidence type="ECO:0000313" key="4">
    <source>
        <dbReference type="EMBL" id="KAK5875528.1"/>
    </source>
</evidence>